<dbReference type="Gene3D" id="3.90.1200.10">
    <property type="match status" value="1"/>
</dbReference>
<gene>
    <name evidence="2" type="ORF">GCM10020260_03110</name>
</gene>
<feature type="region of interest" description="Disordered" evidence="1">
    <location>
        <begin position="1"/>
        <end position="64"/>
    </location>
</feature>
<keyword evidence="3" id="KW-1185">Reference proteome</keyword>
<name>A0ABP6REG2_9MICC</name>
<dbReference type="SUPFAM" id="SSF56112">
    <property type="entry name" value="Protein kinase-like (PK-like)"/>
    <property type="match status" value="1"/>
</dbReference>
<protein>
    <recommendedName>
        <fullName evidence="4">Aminoglycoside phosphotransferase domain-containing protein</fullName>
    </recommendedName>
</protein>
<reference evidence="3" key="1">
    <citation type="journal article" date="2019" name="Int. J. Syst. Evol. Microbiol.">
        <title>The Global Catalogue of Microorganisms (GCM) 10K type strain sequencing project: providing services to taxonomists for standard genome sequencing and annotation.</title>
        <authorList>
            <consortium name="The Broad Institute Genomics Platform"/>
            <consortium name="The Broad Institute Genome Sequencing Center for Infectious Disease"/>
            <person name="Wu L."/>
            <person name="Ma J."/>
        </authorList>
    </citation>
    <scope>NUCLEOTIDE SEQUENCE [LARGE SCALE GENOMIC DNA]</scope>
    <source>
        <strain evidence="3">JCM 11483</strain>
    </source>
</reference>
<evidence type="ECO:0000313" key="2">
    <source>
        <dbReference type="EMBL" id="GAA3279714.1"/>
    </source>
</evidence>
<proteinExistence type="predicted"/>
<dbReference type="InterPro" id="IPR011009">
    <property type="entry name" value="Kinase-like_dom_sf"/>
</dbReference>
<comment type="caution">
    <text evidence="2">The sequence shown here is derived from an EMBL/GenBank/DDBJ whole genome shotgun (WGS) entry which is preliminary data.</text>
</comment>
<evidence type="ECO:0008006" key="4">
    <source>
        <dbReference type="Google" id="ProtNLM"/>
    </source>
</evidence>
<evidence type="ECO:0000256" key="1">
    <source>
        <dbReference type="SAM" id="MobiDB-lite"/>
    </source>
</evidence>
<accession>A0ABP6REG2</accession>
<evidence type="ECO:0000313" key="3">
    <source>
        <dbReference type="Proteomes" id="UP001501736"/>
    </source>
</evidence>
<feature type="compositionally biased region" description="Low complexity" evidence="1">
    <location>
        <begin position="30"/>
        <end position="47"/>
    </location>
</feature>
<dbReference type="Proteomes" id="UP001501736">
    <property type="component" value="Unassembled WGS sequence"/>
</dbReference>
<organism evidence="2 3">
    <name type="scientific">Nesterenkonia halobia</name>
    <dbReference type="NCBI Taxonomy" id="37922"/>
    <lineage>
        <taxon>Bacteria</taxon>
        <taxon>Bacillati</taxon>
        <taxon>Actinomycetota</taxon>
        <taxon>Actinomycetes</taxon>
        <taxon>Micrococcales</taxon>
        <taxon>Micrococcaceae</taxon>
        <taxon>Nesterenkonia</taxon>
    </lineage>
</organism>
<feature type="compositionally biased region" description="Basic and acidic residues" evidence="1">
    <location>
        <begin position="48"/>
        <end position="58"/>
    </location>
</feature>
<dbReference type="EMBL" id="BAAAYG010000002">
    <property type="protein sequence ID" value="GAA3279714.1"/>
    <property type="molecule type" value="Genomic_DNA"/>
</dbReference>
<sequence>MRRRGPVDPDAAATLPTDPTPERTPMPENAPRQTATQAPTQTPTQAEPPRREPLEPRPDLPPATLVVDGRRLVVTRAWPDPDRARLAVELDDGGARRAGFLRVDGPELLPAGRDPRLGALARLADVGEVVSHRPGRRAVVRLGDRFVKVVRRGRAEDVLHGIERAAAFDEPFRTPAVLDHDESTVTFAALPGIGLHDPAPFSPERWRRAWEAVCSAWVTASSAPADPGAPVHDAAAEGAVLAGWVDRVAAWIDDVERTRTVAEQLARRLRRLPGRPLVPAHRDLHDKQLLVPADDGDPSAPGLLDVDTACRADPALDLGNLRAHATLRRRQGIWDAAQSRAVAAAVTDAAARRDVPTEVLRTYELAALLRLGCVYAVRPRHTAVAAALRAEVAAILGGETPAPSAADRAG</sequence>